<dbReference type="EMBL" id="JH598045">
    <property type="status" value="NOT_ANNOTATED_CDS"/>
    <property type="molecule type" value="Genomic_DNA"/>
</dbReference>
<sequence>MSKKKIVKTDRVIKEEPRSDQHDRSVKSINRPIKFVDGNKKMEGWQSDQLAKGYHWKALKNLLSSDPVLQILKPKLIRETQGPISPPTVTTNFLDGINAIIQLLHDAGYVAGVLDENKLLECDQVQVIHACRSLYCKLNPLTGKCESTDQAATTIADVPRGYYTGLSQYASADSEMESDDSVGIQRMSLGQSGAPHLRDRVETIKVEPQSTITCAKEEMTSNMQGYLRTYLDEAIERFHQDQRERAYQAIYPSQRIKPARVQETYTPDVEMESVRSHHSRSDIFDLEDADPDDSEQDERRRAMVATKRRCKTVVVFPNAFECQR</sequence>
<proteinExistence type="predicted"/>
<evidence type="ECO:0000313" key="3">
    <source>
        <dbReference type="Proteomes" id="UP000011713"/>
    </source>
</evidence>
<reference evidence="2" key="2">
    <citation type="submission" date="2015-06" db="UniProtKB">
        <authorList>
            <consortium name="EnsemblProtists"/>
        </authorList>
    </citation>
    <scope>IDENTIFICATION</scope>
    <source>
        <strain evidence="2">Emoy2</strain>
    </source>
</reference>
<feature type="region of interest" description="Disordered" evidence="1">
    <location>
        <begin position="269"/>
        <end position="297"/>
    </location>
</feature>
<protein>
    <submittedName>
        <fullName evidence="2">Uncharacterized protein</fullName>
    </submittedName>
</protein>
<feature type="compositionally biased region" description="Acidic residues" evidence="1">
    <location>
        <begin position="284"/>
        <end position="296"/>
    </location>
</feature>
<dbReference type="Proteomes" id="UP000011713">
    <property type="component" value="Unassembled WGS sequence"/>
</dbReference>
<name>M4BYG8_HYAAE</name>
<dbReference type="AlphaFoldDB" id="M4BYG8"/>
<feature type="compositionally biased region" description="Basic and acidic residues" evidence="1">
    <location>
        <begin position="272"/>
        <end position="283"/>
    </location>
</feature>
<accession>M4BYG8</accession>
<feature type="region of interest" description="Disordered" evidence="1">
    <location>
        <begin position="1"/>
        <end position="25"/>
    </location>
</feature>
<evidence type="ECO:0000313" key="2">
    <source>
        <dbReference type="EnsemblProtists" id="HpaP811616"/>
    </source>
</evidence>
<dbReference type="EnsemblProtists" id="HpaT811616">
    <property type="protein sequence ID" value="HpaP811616"/>
    <property type="gene ID" value="HpaG811616"/>
</dbReference>
<evidence type="ECO:0000256" key="1">
    <source>
        <dbReference type="SAM" id="MobiDB-lite"/>
    </source>
</evidence>
<dbReference type="InParanoid" id="M4BYG8"/>
<reference evidence="3" key="1">
    <citation type="journal article" date="2010" name="Science">
        <title>Signatures of adaptation to obligate biotrophy in the Hyaloperonospora arabidopsidis genome.</title>
        <authorList>
            <person name="Baxter L."/>
            <person name="Tripathy S."/>
            <person name="Ishaque N."/>
            <person name="Boot N."/>
            <person name="Cabral A."/>
            <person name="Kemen E."/>
            <person name="Thines M."/>
            <person name="Ah-Fong A."/>
            <person name="Anderson R."/>
            <person name="Badejoko W."/>
            <person name="Bittner-Eddy P."/>
            <person name="Boore J.L."/>
            <person name="Chibucos M.C."/>
            <person name="Coates M."/>
            <person name="Dehal P."/>
            <person name="Delehaunty K."/>
            <person name="Dong S."/>
            <person name="Downton P."/>
            <person name="Dumas B."/>
            <person name="Fabro G."/>
            <person name="Fronick C."/>
            <person name="Fuerstenberg S.I."/>
            <person name="Fulton L."/>
            <person name="Gaulin E."/>
            <person name="Govers F."/>
            <person name="Hughes L."/>
            <person name="Humphray S."/>
            <person name="Jiang R.H."/>
            <person name="Judelson H."/>
            <person name="Kamoun S."/>
            <person name="Kyung K."/>
            <person name="Meijer H."/>
            <person name="Minx P."/>
            <person name="Morris P."/>
            <person name="Nelson J."/>
            <person name="Phuntumart V."/>
            <person name="Qutob D."/>
            <person name="Rehmany A."/>
            <person name="Rougon-Cardoso A."/>
            <person name="Ryden P."/>
            <person name="Torto-Alalibo T."/>
            <person name="Studholme D."/>
            <person name="Wang Y."/>
            <person name="Win J."/>
            <person name="Wood J."/>
            <person name="Clifton S.W."/>
            <person name="Rogers J."/>
            <person name="Van den Ackerveken G."/>
            <person name="Jones J.D."/>
            <person name="McDowell J.M."/>
            <person name="Beynon J."/>
            <person name="Tyler B.M."/>
        </authorList>
    </citation>
    <scope>NUCLEOTIDE SEQUENCE [LARGE SCALE GENOMIC DNA]</scope>
    <source>
        <strain evidence="3">Emoy2</strain>
    </source>
</reference>
<dbReference type="HOGENOM" id="CLU_064412_0_0_1"/>
<dbReference type="VEuPathDB" id="FungiDB:HpaG811616"/>
<keyword evidence="3" id="KW-1185">Reference proteome</keyword>
<dbReference type="eggNOG" id="ENOG502QQ1F">
    <property type="taxonomic scope" value="Eukaryota"/>
</dbReference>
<organism evidence="2 3">
    <name type="scientific">Hyaloperonospora arabidopsidis (strain Emoy2)</name>
    <name type="common">Downy mildew agent</name>
    <name type="synonym">Peronospora arabidopsidis</name>
    <dbReference type="NCBI Taxonomy" id="559515"/>
    <lineage>
        <taxon>Eukaryota</taxon>
        <taxon>Sar</taxon>
        <taxon>Stramenopiles</taxon>
        <taxon>Oomycota</taxon>
        <taxon>Peronosporomycetes</taxon>
        <taxon>Peronosporales</taxon>
        <taxon>Peronosporaceae</taxon>
        <taxon>Hyaloperonospora</taxon>
    </lineage>
</organism>
<feature type="compositionally biased region" description="Basic and acidic residues" evidence="1">
    <location>
        <begin position="7"/>
        <end position="25"/>
    </location>
</feature>